<sequence length="325" mass="33644">MTQHPGTDSAAAPHLAAAVTPLALQAPLAGPAHAPQQGVGARRTSPVNAHHSECLPAGAVDDARRSADPAVRSVVDVTLVVIAKAPIAGFAKTRLTPPFSPSEAAELAAAALLDTLDSVRAAPVRNRVVAWTGDLAHAAKSEEIATALRDFVVIPQRGDDFARRLVQAHADAGALGCPILQIGMDTPQLTAADLTAAASRLVRTGDTVLGPAADGGWWALGVTDPHAARVLADVPMSTPRTGVLTREALRASGYRVHNLSVHTDVDTYPDALEVAAKATGRFADLVRRHTAEGRHPNGSGPADRPRPALASYGARTPEPEPVSRA</sequence>
<dbReference type="Proteomes" id="UP000515512">
    <property type="component" value="Chromosome"/>
</dbReference>
<dbReference type="InterPro" id="IPR029044">
    <property type="entry name" value="Nucleotide-diphossugar_trans"/>
</dbReference>
<dbReference type="InterPro" id="IPR018641">
    <property type="entry name" value="Trfase_1_rSAM/seldom-assoc"/>
</dbReference>
<keyword evidence="3" id="KW-1185">Reference proteome</keyword>
<proteinExistence type="predicted"/>
<protein>
    <submittedName>
        <fullName evidence="2">DUF2064 domain-containing protein</fullName>
    </submittedName>
</protein>
<accession>A0A7D6VFJ3</accession>
<dbReference type="SUPFAM" id="SSF53448">
    <property type="entry name" value="Nucleotide-diphospho-sugar transferases"/>
    <property type="match status" value="1"/>
</dbReference>
<evidence type="ECO:0000313" key="2">
    <source>
        <dbReference type="EMBL" id="QLY33873.1"/>
    </source>
</evidence>
<feature type="compositionally biased region" description="Low complexity" evidence="1">
    <location>
        <begin position="29"/>
        <end position="38"/>
    </location>
</feature>
<feature type="region of interest" description="Disordered" evidence="1">
    <location>
        <begin position="288"/>
        <end position="325"/>
    </location>
</feature>
<evidence type="ECO:0000313" key="3">
    <source>
        <dbReference type="Proteomes" id="UP000515512"/>
    </source>
</evidence>
<feature type="region of interest" description="Disordered" evidence="1">
    <location>
        <begin position="29"/>
        <end position="49"/>
    </location>
</feature>
<gene>
    <name evidence="2" type="ORF">H0264_17985</name>
</gene>
<dbReference type="PANTHER" id="PTHR36529:SF1">
    <property type="entry name" value="GLYCOSYLTRANSFERASE"/>
    <property type="match status" value="1"/>
</dbReference>
<dbReference type="AlphaFoldDB" id="A0A7D6VFJ3"/>
<dbReference type="Pfam" id="PF09837">
    <property type="entry name" value="DUF2064"/>
    <property type="match status" value="1"/>
</dbReference>
<organism evidence="2 3">
    <name type="scientific">Nocardia huaxiensis</name>
    <dbReference type="NCBI Taxonomy" id="2755382"/>
    <lineage>
        <taxon>Bacteria</taxon>
        <taxon>Bacillati</taxon>
        <taxon>Actinomycetota</taxon>
        <taxon>Actinomycetes</taxon>
        <taxon>Mycobacteriales</taxon>
        <taxon>Nocardiaceae</taxon>
        <taxon>Nocardia</taxon>
    </lineage>
</organism>
<name>A0A7D6VFJ3_9NOCA</name>
<dbReference type="PANTHER" id="PTHR36529">
    <property type="entry name" value="SLL1095 PROTEIN"/>
    <property type="match status" value="1"/>
</dbReference>
<dbReference type="KEGG" id="nhu:H0264_17985"/>
<reference evidence="2 3" key="1">
    <citation type="submission" date="2020-07" db="EMBL/GenBank/DDBJ databases">
        <authorList>
            <person name="Zhuang K."/>
            <person name="Ran Y."/>
        </authorList>
    </citation>
    <scope>NUCLEOTIDE SEQUENCE [LARGE SCALE GENOMIC DNA]</scope>
    <source>
        <strain evidence="2 3">WCH-YHL-001</strain>
    </source>
</reference>
<dbReference type="Gene3D" id="3.90.550.10">
    <property type="entry name" value="Spore Coat Polysaccharide Biosynthesis Protein SpsA, Chain A"/>
    <property type="match status" value="1"/>
</dbReference>
<evidence type="ECO:0000256" key="1">
    <source>
        <dbReference type="SAM" id="MobiDB-lite"/>
    </source>
</evidence>
<dbReference type="EMBL" id="CP059399">
    <property type="protein sequence ID" value="QLY33873.1"/>
    <property type="molecule type" value="Genomic_DNA"/>
</dbReference>